<sequence length="107" mass="11796">MVAACSTVVESPIFRKLWPRYWDEDERAEFASFIALNPEAGAVVRGSGGVRKVRWVREGTGKSGGVRIVYLTRNEAGEIYLLTLYAKSESGSISLGTLKEICRALKV</sequence>
<proteinExistence type="predicted"/>
<evidence type="ECO:0000313" key="2">
    <source>
        <dbReference type="Proteomes" id="UP001606210"/>
    </source>
</evidence>
<accession>A0ABW7EX47</accession>
<dbReference type="RefSeq" id="WP_394475953.1">
    <property type="nucleotide sequence ID" value="NZ_JBIGHV010000001.1"/>
</dbReference>
<dbReference type="InterPro" id="IPR009387">
    <property type="entry name" value="HigB-2"/>
</dbReference>
<dbReference type="PIRSF" id="PIRSF039032">
    <property type="entry name" value="HigB-2"/>
    <property type="match status" value="1"/>
</dbReference>
<comment type="caution">
    <text evidence="1">The sequence shown here is derived from an EMBL/GenBank/DDBJ whole genome shotgun (WGS) entry which is preliminary data.</text>
</comment>
<dbReference type="Proteomes" id="UP001606210">
    <property type="component" value="Unassembled WGS sequence"/>
</dbReference>
<gene>
    <name evidence="1" type="ORF">ACG00Y_03355</name>
</gene>
<organism evidence="1 2">
    <name type="scientific">Pelomonas parva</name>
    <dbReference type="NCBI Taxonomy" id="3299032"/>
    <lineage>
        <taxon>Bacteria</taxon>
        <taxon>Pseudomonadati</taxon>
        <taxon>Pseudomonadota</taxon>
        <taxon>Betaproteobacteria</taxon>
        <taxon>Burkholderiales</taxon>
        <taxon>Sphaerotilaceae</taxon>
        <taxon>Roseateles</taxon>
    </lineage>
</organism>
<name>A0ABW7EX47_9BURK</name>
<dbReference type="EMBL" id="JBIGHV010000001">
    <property type="protein sequence ID" value="MFG6428931.1"/>
    <property type="molecule type" value="Genomic_DNA"/>
</dbReference>
<protein>
    <submittedName>
        <fullName evidence="1">Transcriptional regulator</fullName>
    </submittedName>
</protein>
<reference evidence="1 2" key="1">
    <citation type="submission" date="2024-08" db="EMBL/GenBank/DDBJ databases">
        <authorList>
            <person name="Lu H."/>
        </authorList>
    </citation>
    <scope>NUCLEOTIDE SEQUENCE [LARGE SCALE GENOMIC DNA]</scope>
    <source>
        <strain evidence="1 2">LYH14W</strain>
    </source>
</reference>
<keyword evidence="2" id="KW-1185">Reference proteome</keyword>
<evidence type="ECO:0000313" key="1">
    <source>
        <dbReference type="EMBL" id="MFG6428931.1"/>
    </source>
</evidence>